<keyword evidence="1" id="KW-0812">Transmembrane</keyword>
<organism evidence="2 3">
    <name type="scientific">Desmospora profundinema</name>
    <dbReference type="NCBI Taxonomy" id="1571184"/>
    <lineage>
        <taxon>Bacteria</taxon>
        <taxon>Bacillati</taxon>
        <taxon>Bacillota</taxon>
        <taxon>Bacilli</taxon>
        <taxon>Bacillales</taxon>
        <taxon>Thermoactinomycetaceae</taxon>
        <taxon>Desmospora</taxon>
    </lineage>
</organism>
<keyword evidence="3" id="KW-1185">Reference proteome</keyword>
<evidence type="ECO:0000313" key="2">
    <source>
        <dbReference type="EMBL" id="MDR6226356.1"/>
    </source>
</evidence>
<proteinExistence type="predicted"/>
<protein>
    <submittedName>
        <fullName evidence="2">Membrane protein (TIGR04086 family)</fullName>
    </submittedName>
</protein>
<name>A0ABU1INS3_9BACL</name>
<accession>A0ABU1INS3</accession>
<feature type="transmembrane region" description="Helical" evidence="1">
    <location>
        <begin position="77"/>
        <end position="100"/>
    </location>
</feature>
<dbReference type="Pfam" id="PF12670">
    <property type="entry name" value="DUF3792"/>
    <property type="match status" value="1"/>
</dbReference>
<dbReference type="NCBIfam" id="TIGR04086">
    <property type="entry name" value="TIGR04086_membr"/>
    <property type="match status" value="1"/>
</dbReference>
<feature type="transmembrane region" description="Helical" evidence="1">
    <location>
        <begin position="106"/>
        <end position="127"/>
    </location>
</feature>
<evidence type="ECO:0000256" key="1">
    <source>
        <dbReference type="SAM" id="Phobius"/>
    </source>
</evidence>
<reference evidence="2 3" key="1">
    <citation type="submission" date="2023-07" db="EMBL/GenBank/DDBJ databases">
        <title>Genomic Encyclopedia of Type Strains, Phase IV (KMG-IV): sequencing the most valuable type-strain genomes for metagenomic binning, comparative biology and taxonomic classification.</title>
        <authorList>
            <person name="Goeker M."/>
        </authorList>
    </citation>
    <scope>NUCLEOTIDE SEQUENCE [LARGE SCALE GENOMIC DNA]</scope>
    <source>
        <strain evidence="2 3">DSM 45903</strain>
    </source>
</reference>
<feature type="transmembrane region" description="Helical" evidence="1">
    <location>
        <begin position="21"/>
        <end position="40"/>
    </location>
</feature>
<sequence>MKQSNVDGTGKLQLNSPLLTGLLVIFAIVLAGSVVTALLLRFTATAESSLPYFTYGINGIALLAGGWCAGRKARQKGWLYGGLTGILYVGIILLIGFLAFDTVMRVQPLLFTLCATGLGAIGGIFGVNTSAP</sequence>
<dbReference type="InterPro" id="IPR023804">
    <property type="entry name" value="DUF3792_TM"/>
</dbReference>
<dbReference type="RefSeq" id="WP_309866126.1">
    <property type="nucleotide sequence ID" value="NZ_JAVDQG010000005.1"/>
</dbReference>
<dbReference type="EMBL" id="JAVDQG010000005">
    <property type="protein sequence ID" value="MDR6226356.1"/>
    <property type="molecule type" value="Genomic_DNA"/>
</dbReference>
<comment type="caution">
    <text evidence="2">The sequence shown here is derived from an EMBL/GenBank/DDBJ whole genome shotgun (WGS) entry which is preliminary data.</text>
</comment>
<evidence type="ECO:0000313" key="3">
    <source>
        <dbReference type="Proteomes" id="UP001185012"/>
    </source>
</evidence>
<feature type="transmembrane region" description="Helical" evidence="1">
    <location>
        <begin position="52"/>
        <end position="70"/>
    </location>
</feature>
<dbReference type="Proteomes" id="UP001185012">
    <property type="component" value="Unassembled WGS sequence"/>
</dbReference>
<gene>
    <name evidence="2" type="ORF">JOE21_002363</name>
</gene>
<keyword evidence="1" id="KW-1133">Transmembrane helix</keyword>
<keyword evidence="1" id="KW-0472">Membrane</keyword>